<organism evidence="2 3">
    <name type="scientific">Babesia caballi</name>
    <dbReference type="NCBI Taxonomy" id="5871"/>
    <lineage>
        <taxon>Eukaryota</taxon>
        <taxon>Sar</taxon>
        <taxon>Alveolata</taxon>
        <taxon>Apicomplexa</taxon>
        <taxon>Aconoidasida</taxon>
        <taxon>Piroplasmida</taxon>
        <taxon>Babesiidae</taxon>
        <taxon>Babesia</taxon>
    </lineage>
</organism>
<comment type="caution">
    <text evidence="2">The sequence shown here is derived from an EMBL/GenBank/DDBJ whole genome shotgun (WGS) entry which is preliminary data.</text>
</comment>
<evidence type="ECO:0000313" key="2">
    <source>
        <dbReference type="EMBL" id="GIX62729.1"/>
    </source>
</evidence>
<keyword evidence="3" id="KW-1185">Reference proteome</keyword>
<reference evidence="2 3" key="1">
    <citation type="submission" date="2021-06" db="EMBL/GenBank/DDBJ databases">
        <title>Genome sequence of Babesia caballi.</title>
        <authorList>
            <person name="Yamagishi J."/>
            <person name="Kidaka T."/>
            <person name="Ochi A."/>
        </authorList>
    </citation>
    <scope>NUCLEOTIDE SEQUENCE [LARGE SCALE GENOMIC DNA]</scope>
    <source>
        <strain evidence="2">USDA-D6B2</strain>
    </source>
</reference>
<name>A0AAV4LW03_BABCB</name>
<keyword evidence="1" id="KW-0812">Transmembrane</keyword>
<accession>A0AAV4LW03</accession>
<evidence type="ECO:0000256" key="1">
    <source>
        <dbReference type="SAM" id="Phobius"/>
    </source>
</evidence>
<feature type="transmembrane region" description="Helical" evidence="1">
    <location>
        <begin position="130"/>
        <end position="150"/>
    </location>
</feature>
<gene>
    <name evidence="2" type="ORF">BcabD6B2_21640</name>
</gene>
<sequence length="661" mass="72037">MGGKKTKLTDWPEDLKDVIDWFLRVGGKDSVSKGDNKSGELSSAVGKLQDYAVAKKILESSSVDGLFKAVTDGLQRFIGYDSGHYELDGKGIGLATGIGGYVSSYKDSAKWTWNTDWDASDSNSKTCAHILLGTMPLLYFGLTYLFWMCLKEWNKQKLGGGSANDIYWFMQKMGYNSGLRTEVEGQKIAELLVSEHDPITDFTKVTASDSPSYPDFLKKLHQQGAVASSVMDFPLYKLYAASHTYLKTKAKFSIEELPQYKEDIDNMITVYSNAICNLNPESRGKLAEAYQTLLTKIKVAFPEAPKPPQSSAAASAVGEVVIRSFTTPPKELKEAIDWLALVGGGYGGNAGWTSGKYTELDDKIRSIPEWPLAKQQSKINVELEGLIKKLANGLGPGFLGYQGSNSFSGNGIVKQQTSGYKSAYANVEWQVGRENDCAKVFLAAAVMAYYGITYLYWRCTLQHDDGWGSYKISVSGADPLSFFMINMGFKPSTDLQNKSGAAIAQLLADEHDSFSELTKAAKNQYSYSAFLSEFEAQNVSNSGINYPLTCCLKLAKAYFTSQFSKAETTDRSLTSIKEILKKFSTLCYSYSFLKDEINNFISAYMTDPSSPNPGNNSSHSSPAAPVAGTLSTLGLGGGAAAAYFLDHGGAKTLVNGLLKIG</sequence>
<evidence type="ECO:0000313" key="3">
    <source>
        <dbReference type="Proteomes" id="UP001497744"/>
    </source>
</evidence>
<dbReference type="GeneID" id="94194210"/>
<keyword evidence="1" id="KW-0472">Membrane</keyword>
<dbReference type="AlphaFoldDB" id="A0AAV4LW03"/>
<dbReference type="EMBL" id="BPLF01000002">
    <property type="protein sequence ID" value="GIX62729.1"/>
    <property type="molecule type" value="Genomic_DNA"/>
</dbReference>
<dbReference type="RefSeq" id="XP_067714798.1">
    <property type="nucleotide sequence ID" value="XM_067858697.1"/>
</dbReference>
<keyword evidence="1" id="KW-1133">Transmembrane helix</keyword>
<proteinExistence type="predicted"/>
<dbReference type="Proteomes" id="UP001497744">
    <property type="component" value="Unassembled WGS sequence"/>
</dbReference>
<protein>
    <submittedName>
        <fullName evidence="2">Variant erythrocyte surface antigen-1 family protein</fullName>
    </submittedName>
</protein>